<feature type="region of interest" description="Disordered" evidence="6">
    <location>
        <begin position="1"/>
        <end position="26"/>
    </location>
</feature>
<feature type="region of interest" description="Disordered" evidence="6">
    <location>
        <begin position="868"/>
        <end position="978"/>
    </location>
</feature>
<dbReference type="Pfam" id="PF01885">
    <property type="entry name" value="PTS_2-RNA"/>
    <property type="match status" value="1"/>
</dbReference>
<dbReference type="GO" id="GO:0016740">
    <property type="term" value="F:transferase activity"/>
    <property type="evidence" value="ECO:0007669"/>
    <property type="project" value="InterPro"/>
</dbReference>
<accession>A0A1Q9E6M9</accession>
<feature type="transmembrane region" description="Helical" evidence="7">
    <location>
        <begin position="2957"/>
        <end position="2976"/>
    </location>
</feature>
<keyword evidence="3 7" id="KW-1133">Transmembrane helix</keyword>
<feature type="transmembrane region" description="Helical" evidence="7">
    <location>
        <begin position="2763"/>
        <end position="2786"/>
    </location>
</feature>
<evidence type="ECO:0000313" key="9">
    <source>
        <dbReference type="EMBL" id="OLQ03084.1"/>
    </source>
</evidence>
<dbReference type="SUPFAM" id="SSF49344">
    <property type="entry name" value="CBD9-like"/>
    <property type="match status" value="1"/>
</dbReference>
<dbReference type="Pfam" id="PF03547">
    <property type="entry name" value="Mem_trans"/>
    <property type="match status" value="1"/>
</dbReference>
<feature type="domain" description="G" evidence="8">
    <location>
        <begin position="1789"/>
        <end position="1836"/>
    </location>
</feature>
<keyword evidence="4 7" id="KW-0472">Membrane</keyword>
<feature type="transmembrane region" description="Helical" evidence="7">
    <location>
        <begin position="2983"/>
        <end position="3004"/>
    </location>
</feature>
<evidence type="ECO:0000256" key="1">
    <source>
        <dbReference type="ARBA" id="ARBA00004141"/>
    </source>
</evidence>
<dbReference type="InterPro" id="IPR027417">
    <property type="entry name" value="P-loop_NTPase"/>
</dbReference>
<dbReference type="InterPro" id="IPR006073">
    <property type="entry name" value="GTP-bd"/>
</dbReference>
<dbReference type="Gene3D" id="3.40.50.300">
    <property type="entry name" value="P-loop containing nucleotide triphosphate hydrolases"/>
    <property type="match status" value="3"/>
</dbReference>
<feature type="transmembrane region" description="Helical" evidence="7">
    <location>
        <begin position="3131"/>
        <end position="3151"/>
    </location>
</feature>
<evidence type="ECO:0000256" key="7">
    <source>
        <dbReference type="SAM" id="Phobius"/>
    </source>
</evidence>
<dbReference type="GO" id="GO:0055085">
    <property type="term" value="P:transmembrane transport"/>
    <property type="evidence" value="ECO:0007669"/>
    <property type="project" value="InterPro"/>
</dbReference>
<reference evidence="9 10" key="1">
    <citation type="submission" date="2016-02" db="EMBL/GenBank/DDBJ databases">
        <title>Genome analysis of coral dinoflagellate symbionts highlights evolutionary adaptations to a symbiotic lifestyle.</title>
        <authorList>
            <person name="Aranda M."/>
            <person name="Li Y."/>
            <person name="Liew Y.J."/>
            <person name="Baumgarten S."/>
            <person name="Simakov O."/>
            <person name="Wilson M."/>
            <person name="Piel J."/>
            <person name="Ashoor H."/>
            <person name="Bougouffa S."/>
            <person name="Bajic V.B."/>
            <person name="Ryu T."/>
            <person name="Ravasi T."/>
            <person name="Bayer T."/>
            <person name="Micklem G."/>
            <person name="Kim H."/>
            <person name="Bhak J."/>
            <person name="Lajeunesse T.C."/>
            <person name="Voolstra C.R."/>
        </authorList>
    </citation>
    <scope>NUCLEOTIDE SEQUENCE [LARGE SCALE GENOMIC DNA]</scope>
    <source>
        <strain evidence="9 10">CCMP2467</strain>
    </source>
</reference>
<comment type="subcellular location">
    <subcellularLocation>
        <location evidence="1">Membrane</location>
        <topology evidence="1">Multi-pass membrane protein</topology>
    </subcellularLocation>
</comment>
<evidence type="ECO:0000256" key="3">
    <source>
        <dbReference type="ARBA" id="ARBA00022989"/>
    </source>
</evidence>
<dbReference type="InterPro" id="IPR004776">
    <property type="entry name" value="Mem_transp_PIN-like"/>
</dbReference>
<feature type="transmembrane region" description="Helical" evidence="7">
    <location>
        <begin position="2725"/>
        <end position="2751"/>
    </location>
</feature>
<dbReference type="GO" id="GO:0005525">
    <property type="term" value="F:GTP binding"/>
    <property type="evidence" value="ECO:0007669"/>
    <property type="project" value="InterPro"/>
</dbReference>
<evidence type="ECO:0000256" key="2">
    <source>
        <dbReference type="ARBA" id="ARBA00022692"/>
    </source>
</evidence>
<feature type="transmembrane region" description="Helical" evidence="7">
    <location>
        <begin position="3024"/>
        <end position="3045"/>
    </location>
</feature>
<feature type="transmembrane region" description="Helical" evidence="7">
    <location>
        <begin position="3096"/>
        <end position="3119"/>
    </location>
</feature>
<feature type="transmembrane region" description="Helical" evidence="7">
    <location>
        <begin position="2668"/>
        <end position="2688"/>
    </location>
</feature>
<dbReference type="SUPFAM" id="SSF56399">
    <property type="entry name" value="ADP-ribosylation"/>
    <property type="match status" value="1"/>
</dbReference>
<feature type="transmembrane region" description="Helical" evidence="7">
    <location>
        <begin position="3171"/>
        <end position="3192"/>
    </location>
</feature>
<feature type="region of interest" description="Disordered" evidence="6">
    <location>
        <begin position="411"/>
        <end position="493"/>
    </location>
</feature>
<feature type="domain" description="G" evidence="8">
    <location>
        <begin position="2480"/>
        <end position="2579"/>
    </location>
</feature>
<dbReference type="SUPFAM" id="SSF52540">
    <property type="entry name" value="P-loop containing nucleoside triphosphate hydrolases"/>
    <property type="match status" value="2"/>
</dbReference>
<protein>
    <submittedName>
        <fullName evidence="9">GTPase Der</fullName>
    </submittedName>
</protein>
<dbReference type="PANTHER" id="PTHR43834:SF6">
    <property type="entry name" value="GTPASE DER"/>
    <property type="match status" value="1"/>
</dbReference>
<feature type="compositionally biased region" description="Basic and acidic residues" evidence="6">
    <location>
        <begin position="1655"/>
        <end position="1670"/>
    </location>
</feature>
<feature type="compositionally biased region" description="Low complexity" evidence="6">
    <location>
        <begin position="1619"/>
        <end position="1633"/>
    </location>
</feature>
<feature type="compositionally biased region" description="Basic and acidic residues" evidence="6">
    <location>
        <begin position="1584"/>
        <end position="1600"/>
    </location>
</feature>
<feature type="compositionally biased region" description="Low complexity" evidence="6">
    <location>
        <begin position="868"/>
        <end position="879"/>
    </location>
</feature>
<evidence type="ECO:0000256" key="5">
    <source>
        <dbReference type="SAM" id="Coils"/>
    </source>
</evidence>
<feature type="region of interest" description="Disordered" evidence="6">
    <location>
        <begin position="998"/>
        <end position="1026"/>
    </location>
</feature>
<evidence type="ECO:0000313" key="10">
    <source>
        <dbReference type="Proteomes" id="UP000186817"/>
    </source>
</evidence>
<dbReference type="GO" id="GO:0043022">
    <property type="term" value="F:ribosome binding"/>
    <property type="evidence" value="ECO:0007669"/>
    <property type="project" value="TreeGrafter"/>
</dbReference>
<evidence type="ECO:0000256" key="6">
    <source>
        <dbReference type="SAM" id="MobiDB-lite"/>
    </source>
</evidence>
<gene>
    <name evidence="9" type="primary">der</name>
    <name evidence="9" type="ORF">AK812_SmicGene14015</name>
</gene>
<feature type="compositionally biased region" description="Low complexity" evidence="6">
    <location>
        <begin position="443"/>
        <end position="454"/>
    </location>
</feature>
<comment type="caution">
    <text evidence="9">The sequence shown here is derived from an EMBL/GenBank/DDBJ whole genome shotgun (WGS) entry which is preliminary data.</text>
</comment>
<dbReference type="Gene3D" id="2.60.40.1190">
    <property type="match status" value="1"/>
</dbReference>
<name>A0A1Q9E6M9_SYMMI</name>
<feature type="region of interest" description="Disordered" evidence="6">
    <location>
        <begin position="1571"/>
        <end position="1679"/>
    </location>
</feature>
<keyword evidence="2 7" id="KW-0812">Transmembrane</keyword>
<feature type="transmembrane region" description="Helical" evidence="7">
    <location>
        <begin position="3057"/>
        <end position="3076"/>
    </location>
</feature>
<feature type="compositionally biased region" description="Basic and acidic residues" evidence="6">
    <location>
        <begin position="411"/>
        <end position="424"/>
    </location>
</feature>
<evidence type="ECO:0000259" key="8">
    <source>
        <dbReference type="Pfam" id="PF01926"/>
    </source>
</evidence>
<dbReference type="EMBL" id="LSRX01000247">
    <property type="protein sequence ID" value="OLQ03084.1"/>
    <property type="molecule type" value="Genomic_DNA"/>
</dbReference>
<keyword evidence="5" id="KW-0175">Coiled coil</keyword>
<feature type="transmembrane region" description="Helical" evidence="7">
    <location>
        <begin position="2890"/>
        <end position="2908"/>
    </location>
</feature>
<dbReference type="PANTHER" id="PTHR43834">
    <property type="entry name" value="GTPASE DER"/>
    <property type="match status" value="1"/>
</dbReference>
<proteinExistence type="predicted"/>
<feature type="coiled-coil region" evidence="5">
    <location>
        <begin position="1137"/>
        <end position="1171"/>
    </location>
</feature>
<dbReference type="InterPro" id="IPR005225">
    <property type="entry name" value="Small_GTP-bd"/>
</dbReference>
<feature type="transmembrane region" description="Helical" evidence="7">
    <location>
        <begin position="2915"/>
        <end position="2937"/>
    </location>
</feature>
<dbReference type="NCBIfam" id="TIGR00231">
    <property type="entry name" value="small_GTP"/>
    <property type="match status" value="1"/>
</dbReference>
<dbReference type="GO" id="GO:0016020">
    <property type="term" value="C:membrane"/>
    <property type="evidence" value="ECO:0007669"/>
    <property type="project" value="UniProtKB-SubCell"/>
</dbReference>
<feature type="transmembrane region" description="Helical" evidence="7">
    <location>
        <begin position="2798"/>
        <end position="2821"/>
    </location>
</feature>
<sequence length="3291" mass="362471">MAAASHADASHGSEPRTAGGSSSFEEVPPGAVQKYWTPNIGCNIRISLATGIPEYDEYVKSISWATRRGLRNCGGDGRVGYFGSQARKYPKAILPQMIKLRPDSVPLYPGHEEKSAYFPFGETAVTDLLEGQLAFLHHVRSYEEAHPGTRFMQRNLCWKFEFLNCCIGSLPKEQLDEISSEINAVVQLGGSPNSWAVRSSKAMSKALRHTPIIKLGHYLEASMEQLEKHTSLKPFSWEPRKFFSFLMANSKGRFQTWIAPAACSYKRFLDWDFVVGISAIQGHSRVPEQVSEAAQGEKLTLARARELGYIFHATDNANYESIKSNGLSIRATRKGWQRHRVAIHFTYAGGTESPGPGTVIRYGANTFYARLDYESFFNHGHELFLTDNGVVLCYQDIAPMYLTFHYRPPHEQDPGGLKHEEKQRAAGVSSSFEEETPSAAADSSEPTGGSPSGEEPVRRVQQKAMPKKKAKAKASTDAESATGGSPSGEVPVVDEAALRRLIREDELREEAARRPTTSEGTARYAYEAGDTVHGRVDATRLQQEEELRDIIQKARYNPWHFFHHGLLHRKDQSGNKMYAPYGDALVKTTPFSSLPTDMRKLLGSEYNWTSWCCHPLSGYGVHFFLKGFELGKMQGNMLLELNIKAKAYTDGYKSPFDQGQGNDPSTILTDLQHAEHREFAPLFAEIGFKNPEDSDSRSKKPKPDDPDYAIKLALHNAFCLERDVWTELKAIRKDFSTVVAAVSQAYGPDFFGYIQKHWENLDIRRQYKINTPEGHILFDSSLRERWNAPLVLAAIDKQFKSMGVGSFTSTFGKKAHSDLIAYEALRAKREKEVDELYTRPFEDLVVEEFISNLPVPTIEEVDVPMEQAGGSADAAPADSSFEEMAGVEEAKQEPDSAAPMDVDDVPMDTEAPGGSSFEEVPAAKEEDTTVPPVQHSDDPTGPESSSANTAGHPGSSPSGEAPIPEMNFSADASKDQDNTYEQGIWGKTKTRVDPKAFESKATADAEEKNEQAFERYSGEKEKETLSDTSDFMHFHDSHHLKERMSPLMRLSEQIHGYGKCGLYHDDIRLDKINGFKVQHMFFRQQAPNHPHMKFNFAEEDLMDSVNQMEPIYDRRTSKMNVVFRTGDYRSTLDDKEMARASTAREQALELNQQLLERLRELNKSRRSASREELMNAMLHYFLAVGVDDGDLGDLSLERMPKPIGPAEEGPVPIYNSRSKYTALVLNLGSFARNRKRSAPSTFSNIIDYDDSGESVGLLLKSIAHAKAHLFLLCEAGELNERELDFLHRRGWQTQRNPNGELLVGCRTNNKDSSMAMLAGSTLVGVAHDHLPLTYMIVDIKQGKTLPFGSQGSGTMRNQVPKSSLTAPLTRAGMNSMRVCVFHLSSQVASGQVSLPHEALASMFIDCLFYQVDFIGGDPNMALYRYGGTKQGSMDIQGGMYQSVITYLLDGWRESPRVMPFCIPRAQHCSANSLLLLKQYEDALGGQPYKHCPKTDWNTFPGLDPMVATVLEWGHSLTDDEWAEFPEDTKEFKLSVSEWLLNSTSANYLLKDTDHDSHTPLLLTVNSTNFSAGRARQMNRNPDTLQEKAERRKQRQKENKARGSAGAASSTDPSSPPREAGSGASSGGATASGSQRPAEPADPPSGKSSGKGSKGSKGEKGGKSSKGKEKGGSSIAEYLDYSRTEPDSKLDYLEEREYEVCAEGIAVRTLPDERSPRTGEILRQGQRFVAIEAVDGVDDDQRLYLRLPEGRGWVFNDDKIYPGLPSVRLVAEIRAEKKANRPEVIQRPCIAVVGRPNVGKSTLVNRIADCPDQIGGITHDQINVTHDRTYQQAEHTDDCGDTAVADASAQMAGGYCFPALSVIAFFCGKVLSKATDAAECGPNDSVNLLQVPQEGRGFLFLDAYPSQYVARRLADGQSITIDGNLNESVWEEVPFTTTAFKDIAQPLFPDYLLPSQFATHVKVRWDAEYLYVGAFVGEPWVENGFVRGSNPSLTSTNPIGNSSNVPCPGSTDQQHTEMNFNNATYDVLWRVPDGGLGSTGVPCCSITDSSCQRYCQNSSWPPFGGTWSMYPNMKTATARAEGWATKGWTVEIAFPLHPADGIGGLLSAGQGTSLAERFDPNAGAKYWSVDFSRAEHPFFTSNSSLFGQLCPSIQKDQPTLLGADQWSCYWEWVWQPVGGHRYMHNPDTFGFLQFAGPEGEDLCGNIEWPARYVLAQVYQAEVAYAMSTGAYTSSIWTLLKGSFCTAENGCSVSVLRKVVTIYARYFNLKVLVDNSATSCVRYATNKTAANYTGGPCFNASVDVQLPSCTDVRSRILGSIREDRFLDVRVSGTPTREYLFDVIDSGGLVFDKYRRMRFQEEIRHQIDVALRESVAAIFVVDSTTGVMPDDKKIAKYLKDVYISKGLRVVLAVAKSDRLQTMDYNAAEFWELGLGEPIPISSWHRRGTWEVVDAVINRGCNGLFPQRIKGVEQISEPRDNAIKVAICGRRNAGKSSLFNALVGDDRTIVSDLPGSTTDSVDAYLEAFNGKVYRFIDTAGIKMRGNIYGQTSWLSINRSMKAVKRADVALLVLDASEIMTSSRKLGDQYWCPDKTMRYIARAIEEKGTAAVVVLSKWDAVQNKDEKSQNRYIQAIRSNLAGVGQWAEIEVHKKGPLSPISAMESKASPTTRLFNTIMVTMLAILLGLFCVRLKLIVPEQGDLKGMGFFVSSIAFPLLVFQTIATASLESIHFSVILACSLGKIIVMVLTWILAFVAFKPHRSTGQRVLTASVFAFFAVASNDFAIGFPVIDALYSDTYGMDVYIAGNAVVGSFVFVPLTMIAFAVGGALQKGSASDGEGKRISACQVIQTILKDLSTNPVIVMSCLGLVFKLALGGTLVTVGGKSQLPPPFHDLVELLTGPFGMLALFLTGTSLNSAQLAVWPCGLVLMKVVICAYLSYAFGTLLLGKHDAGPEKALGDFTFFYGAIPTSSAPILFASRFDPEAAELMATAVLFGLILAGPIMFVTAYSLNESGNVDKSMDALTGIQFSADAASIVAGIFFISTLALIHRQWNFRCPAKQMLAWYGIVVLCYNIVSISSNPIVSGYVCEDYRKEDQSSPMVLAFGMLQHTASLIKLVLQWMLVCGSAQSVSNPTLPVFLLCVCMGLSLIPAFLATPNTLNEICGNKHDNPLELCLNVAWSYTRLSIALLLAGYGICKRRNKHKELSAETSSESDASDSAASELDQPNEQAWKCWGHLVPRGIITAITVLSIVKDMIQVVNAAEVHFKRAENAGSFAAMLLLESVLEHAQGPMVTA</sequence>
<evidence type="ECO:0000256" key="4">
    <source>
        <dbReference type="ARBA" id="ARBA00023136"/>
    </source>
</evidence>
<feature type="transmembrane region" description="Helical" evidence="7">
    <location>
        <begin position="2700"/>
        <end position="2719"/>
    </location>
</feature>
<keyword evidence="10" id="KW-1185">Reference proteome</keyword>
<organism evidence="9 10">
    <name type="scientific">Symbiodinium microadriaticum</name>
    <name type="common">Dinoflagellate</name>
    <name type="synonym">Zooxanthella microadriatica</name>
    <dbReference type="NCBI Taxonomy" id="2951"/>
    <lineage>
        <taxon>Eukaryota</taxon>
        <taxon>Sar</taxon>
        <taxon>Alveolata</taxon>
        <taxon>Dinophyceae</taxon>
        <taxon>Suessiales</taxon>
        <taxon>Symbiodiniaceae</taxon>
        <taxon>Symbiodinium</taxon>
    </lineage>
</organism>
<dbReference type="InterPro" id="IPR002745">
    <property type="entry name" value="Ptrans_KptA/Tpt1"/>
</dbReference>
<feature type="transmembrane region" description="Helical" evidence="7">
    <location>
        <begin position="2856"/>
        <end position="2878"/>
    </location>
</feature>
<dbReference type="Proteomes" id="UP000186817">
    <property type="component" value="Unassembled WGS sequence"/>
</dbReference>
<dbReference type="Pfam" id="PF01926">
    <property type="entry name" value="MMR_HSR1"/>
    <property type="match status" value="2"/>
</dbReference>
<dbReference type="OrthoDB" id="59288at2759"/>